<evidence type="ECO:0000313" key="5">
    <source>
        <dbReference type="Proteomes" id="UP001238603"/>
    </source>
</evidence>
<keyword evidence="1" id="KW-0808">Transferase</keyword>
<dbReference type="InterPro" id="IPR014729">
    <property type="entry name" value="Rossmann-like_a/b/a_fold"/>
</dbReference>
<dbReference type="NCBIfam" id="TIGR00125">
    <property type="entry name" value="cyt_tran_rel"/>
    <property type="match status" value="1"/>
</dbReference>
<proteinExistence type="predicted"/>
<dbReference type="GO" id="GO:0016779">
    <property type="term" value="F:nucleotidyltransferase activity"/>
    <property type="evidence" value="ECO:0007669"/>
    <property type="project" value="UniProtKB-KW"/>
</dbReference>
<dbReference type="InterPro" id="IPR004821">
    <property type="entry name" value="Cyt_trans-like"/>
</dbReference>
<keyword evidence="5" id="KW-1185">Reference proteome</keyword>
<protein>
    <submittedName>
        <fullName evidence="4">Adenylyltransferase/cytidyltransferase family protein</fullName>
    </submittedName>
</protein>
<dbReference type="Gene3D" id="3.40.50.620">
    <property type="entry name" value="HUPs"/>
    <property type="match status" value="1"/>
</dbReference>
<dbReference type="Proteomes" id="UP001238603">
    <property type="component" value="Unassembled WGS sequence"/>
</dbReference>
<accession>A0ABT7LNS3</accession>
<sequence length="173" mass="18966">MQHAWDSSSKCLEPAALAVLASALPRPLVFTNGVFDLLHVGHVACLERARRHGACLVVALNADASARGLGKPGERPVLPLAQRARLVAALGCVRWVSWFDAPTPALLIEVLRPEVYVKGGDYRAEALPETRQIARWGGRTLIEPYLDGHSTTAMLARLRHRSGDPDRRRQEVP</sequence>
<dbReference type="RefSeq" id="WP_285983881.1">
    <property type="nucleotide sequence ID" value="NZ_JASVDS010000005.1"/>
</dbReference>
<reference evidence="4 5" key="1">
    <citation type="submission" date="2023-06" db="EMBL/GenBank/DDBJ databases">
        <title>Pelomonas sp. APW6 16S ribosomal RNA gene genome sequencing and assembly.</title>
        <authorList>
            <person name="Woo H."/>
        </authorList>
    </citation>
    <scope>NUCLEOTIDE SEQUENCE [LARGE SCALE GENOMIC DNA]</scope>
    <source>
        <strain evidence="4 5">APW6</strain>
    </source>
</reference>
<evidence type="ECO:0000256" key="1">
    <source>
        <dbReference type="ARBA" id="ARBA00022679"/>
    </source>
</evidence>
<dbReference type="SUPFAM" id="SSF52374">
    <property type="entry name" value="Nucleotidylyl transferase"/>
    <property type="match status" value="1"/>
</dbReference>
<dbReference type="PANTHER" id="PTHR43793">
    <property type="entry name" value="FAD SYNTHASE"/>
    <property type="match status" value="1"/>
</dbReference>
<evidence type="ECO:0000256" key="2">
    <source>
        <dbReference type="ARBA" id="ARBA00022695"/>
    </source>
</evidence>
<dbReference type="Pfam" id="PF01467">
    <property type="entry name" value="CTP_transf_like"/>
    <property type="match status" value="1"/>
</dbReference>
<dbReference type="PANTHER" id="PTHR43793:SF2">
    <property type="entry name" value="BIFUNCTIONAL PROTEIN HLDE"/>
    <property type="match status" value="1"/>
</dbReference>
<feature type="domain" description="Cytidyltransferase-like" evidence="3">
    <location>
        <begin position="30"/>
        <end position="126"/>
    </location>
</feature>
<evidence type="ECO:0000313" key="4">
    <source>
        <dbReference type="EMBL" id="MDL5033805.1"/>
    </source>
</evidence>
<dbReference type="InterPro" id="IPR050385">
    <property type="entry name" value="Archaeal_FAD_synthase"/>
</dbReference>
<gene>
    <name evidence="4" type="ORF">QRD43_17980</name>
</gene>
<keyword evidence="2 4" id="KW-0548">Nucleotidyltransferase</keyword>
<name>A0ABT7LNS3_9BURK</name>
<dbReference type="EMBL" id="JASVDS010000005">
    <property type="protein sequence ID" value="MDL5033805.1"/>
    <property type="molecule type" value="Genomic_DNA"/>
</dbReference>
<evidence type="ECO:0000259" key="3">
    <source>
        <dbReference type="Pfam" id="PF01467"/>
    </source>
</evidence>
<comment type="caution">
    <text evidence="4">The sequence shown here is derived from an EMBL/GenBank/DDBJ whole genome shotgun (WGS) entry which is preliminary data.</text>
</comment>
<organism evidence="4 5">
    <name type="scientific">Roseateles subflavus</name>
    <dbReference type="NCBI Taxonomy" id="3053353"/>
    <lineage>
        <taxon>Bacteria</taxon>
        <taxon>Pseudomonadati</taxon>
        <taxon>Pseudomonadota</taxon>
        <taxon>Betaproteobacteria</taxon>
        <taxon>Burkholderiales</taxon>
        <taxon>Sphaerotilaceae</taxon>
        <taxon>Roseateles</taxon>
    </lineage>
</organism>